<dbReference type="Proteomes" id="UP001060085">
    <property type="component" value="Linkage Group LG07"/>
</dbReference>
<gene>
    <name evidence="1" type="ORF">M9H77_30625</name>
</gene>
<name>A0ACC0A227_CATRO</name>
<protein>
    <submittedName>
        <fullName evidence="1">Uncharacterized protein</fullName>
    </submittedName>
</protein>
<keyword evidence="2" id="KW-1185">Reference proteome</keyword>
<dbReference type="EMBL" id="CM044707">
    <property type="protein sequence ID" value="KAI5653438.1"/>
    <property type="molecule type" value="Genomic_DNA"/>
</dbReference>
<accession>A0ACC0A227</accession>
<evidence type="ECO:0000313" key="1">
    <source>
        <dbReference type="EMBL" id="KAI5653438.1"/>
    </source>
</evidence>
<evidence type="ECO:0000313" key="2">
    <source>
        <dbReference type="Proteomes" id="UP001060085"/>
    </source>
</evidence>
<reference evidence="2" key="1">
    <citation type="journal article" date="2023" name="Nat. Plants">
        <title>Single-cell RNA sequencing provides a high-resolution roadmap for understanding the multicellular compartmentation of specialized metabolism.</title>
        <authorList>
            <person name="Sun S."/>
            <person name="Shen X."/>
            <person name="Li Y."/>
            <person name="Li Y."/>
            <person name="Wang S."/>
            <person name="Li R."/>
            <person name="Zhang H."/>
            <person name="Shen G."/>
            <person name="Guo B."/>
            <person name="Wei J."/>
            <person name="Xu J."/>
            <person name="St-Pierre B."/>
            <person name="Chen S."/>
            <person name="Sun C."/>
        </authorList>
    </citation>
    <scope>NUCLEOTIDE SEQUENCE [LARGE SCALE GENOMIC DNA]</scope>
</reference>
<sequence>MGQKLKLYNKAPLSAFRWPNSSATEFLGLEEGNSNSGSYAAGGALRSTAREFHTGFTIALGSKGCNSLVEASGILQGLKMVRSLGLSHIQVQSDSMLLVQLLTGKAKTSWGLDCLIKDILLLLNQLLA</sequence>
<comment type="caution">
    <text evidence="1">The sequence shown here is derived from an EMBL/GenBank/DDBJ whole genome shotgun (WGS) entry which is preliminary data.</text>
</comment>
<organism evidence="1 2">
    <name type="scientific">Catharanthus roseus</name>
    <name type="common">Madagascar periwinkle</name>
    <name type="synonym">Vinca rosea</name>
    <dbReference type="NCBI Taxonomy" id="4058"/>
    <lineage>
        <taxon>Eukaryota</taxon>
        <taxon>Viridiplantae</taxon>
        <taxon>Streptophyta</taxon>
        <taxon>Embryophyta</taxon>
        <taxon>Tracheophyta</taxon>
        <taxon>Spermatophyta</taxon>
        <taxon>Magnoliopsida</taxon>
        <taxon>eudicotyledons</taxon>
        <taxon>Gunneridae</taxon>
        <taxon>Pentapetalae</taxon>
        <taxon>asterids</taxon>
        <taxon>lamiids</taxon>
        <taxon>Gentianales</taxon>
        <taxon>Apocynaceae</taxon>
        <taxon>Rauvolfioideae</taxon>
        <taxon>Vinceae</taxon>
        <taxon>Catharanthinae</taxon>
        <taxon>Catharanthus</taxon>
    </lineage>
</organism>
<proteinExistence type="predicted"/>